<dbReference type="InterPro" id="IPR052337">
    <property type="entry name" value="SAT4-like"/>
</dbReference>
<dbReference type="Proteomes" id="UP001150941">
    <property type="component" value="Unassembled WGS sequence"/>
</dbReference>
<evidence type="ECO:0000256" key="3">
    <source>
        <dbReference type="ARBA" id="ARBA00022989"/>
    </source>
</evidence>
<evidence type="ECO:0000313" key="9">
    <source>
        <dbReference type="Proteomes" id="UP001150941"/>
    </source>
</evidence>
<comment type="caution">
    <text evidence="8">The sequence shown here is derived from an EMBL/GenBank/DDBJ whole genome shotgun (WGS) entry which is preliminary data.</text>
</comment>
<name>A0A9W9NBV8_9EURO</name>
<evidence type="ECO:0000256" key="2">
    <source>
        <dbReference type="ARBA" id="ARBA00022692"/>
    </source>
</evidence>
<protein>
    <recommendedName>
        <fullName evidence="7">Rhodopsin domain-containing protein</fullName>
    </recommendedName>
</protein>
<keyword evidence="3 6" id="KW-1133">Transmembrane helix</keyword>
<dbReference type="PANTHER" id="PTHR33048:SF47">
    <property type="entry name" value="INTEGRAL MEMBRANE PROTEIN-RELATED"/>
    <property type="match status" value="1"/>
</dbReference>
<dbReference type="Pfam" id="PF20684">
    <property type="entry name" value="Fung_rhodopsin"/>
    <property type="match status" value="1"/>
</dbReference>
<dbReference type="GeneID" id="83206623"/>
<evidence type="ECO:0000256" key="4">
    <source>
        <dbReference type="ARBA" id="ARBA00023136"/>
    </source>
</evidence>
<dbReference type="EMBL" id="JAPQKS010000008">
    <property type="protein sequence ID" value="KAJ5217016.1"/>
    <property type="molecule type" value="Genomic_DNA"/>
</dbReference>
<keyword evidence="2 6" id="KW-0812">Transmembrane</keyword>
<keyword evidence="4 6" id="KW-0472">Membrane</keyword>
<feature type="transmembrane region" description="Helical" evidence="6">
    <location>
        <begin position="29"/>
        <end position="52"/>
    </location>
</feature>
<feature type="transmembrane region" description="Helical" evidence="6">
    <location>
        <begin position="280"/>
        <end position="300"/>
    </location>
</feature>
<gene>
    <name evidence="8" type="ORF">N7468_010024</name>
</gene>
<feature type="transmembrane region" description="Helical" evidence="6">
    <location>
        <begin position="149"/>
        <end position="171"/>
    </location>
</feature>
<evidence type="ECO:0000256" key="5">
    <source>
        <dbReference type="ARBA" id="ARBA00038359"/>
    </source>
</evidence>
<dbReference type="PANTHER" id="PTHR33048">
    <property type="entry name" value="PTH11-LIKE INTEGRAL MEMBRANE PROTEIN (AFU_ORTHOLOGUE AFUA_5G11245)"/>
    <property type="match status" value="1"/>
</dbReference>
<accession>A0A9W9NBV8</accession>
<dbReference type="RefSeq" id="XP_058325887.1">
    <property type="nucleotide sequence ID" value="XM_058479319.1"/>
</dbReference>
<feature type="transmembrane region" description="Helical" evidence="6">
    <location>
        <begin position="240"/>
        <end position="260"/>
    </location>
</feature>
<dbReference type="AlphaFoldDB" id="A0A9W9NBV8"/>
<evidence type="ECO:0000256" key="1">
    <source>
        <dbReference type="ARBA" id="ARBA00004141"/>
    </source>
</evidence>
<feature type="domain" description="Rhodopsin" evidence="7">
    <location>
        <begin position="48"/>
        <end position="299"/>
    </location>
</feature>
<reference evidence="8" key="2">
    <citation type="journal article" date="2023" name="IMA Fungus">
        <title>Comparative genomic study of the Penicillium genus elucidates a diverse pangenome and 15 lateral gene transfer events.</title>
        <authorList>
            <person name="Petersen C."/>
            <person name="Sorensen T."/>
            <person name="Nielsen M.R."/>
            <person name="Sondergaard T.E."/>
            <person name="Sorensen J.L."/>
            <person name="Fitzpatrick D.A."/>
            <person name="Frisvad J.C."/>
            <person name="Nielsen K.L."/>
        </authorList>
    </citation>
    <scope>NUCLEOTIDE SEQUENCE</scope>
    <source>
        <strain evidence="8">IBT 19713</strain>
    </source>
</reference>
<dbReference type="InterPro" id="IPR049326">
    <property type="entry name" value="Rhodopsin_dom_fungi"/>
</dbReference>
<comment type="similarity">
    <text evidence="5">Belongs to the SAT4 family.</text>
</comment>
<organism evidence="8 9">
    <name type="scientific">Penicillium chermesinum</name>
    <dbReference type="NCBI Taxonomy" id="63820"/>
    <lineage>
        <taxon>Eukaryota</taxon>
        <taxon>Fungi</taxon>
        <taxon>Dikarya</taxon>
        <taxon>Ascomycota</taxon>
        <taxon>Pezizomycotina</taxon>
        <taxon>Eurotiomycetes</taxon>
        <taxon>Eurotiomycetidae</taxon>
        <taxon>Eurotiales</taxon>
        <taxon>Aspergillaceae</taxon>
        <taxon>Penicillium</taxon>
    </lineage>
</organism>
<reference evidence="8" key="1">
    <citation type="submission" date="2022-11" db="EMBL/GenBank/DDBJ databases">
        <authorList>
            <person name="Petersen C."/>
        </authorList>
    </citation>
    <scope>NUCLEOTIDE SEQUENCE</scope>
    <source>
        <strain evidence="8">IBT 19713</strain>
    </source>
</reference>
<feature type="transmembrane region" description="Helical" evidence="6">
    <location>
        <begin position="64"/>
        <end position="86"/>
    </location>
</feature>
<dbReference type="OrthoDB" id="2496787at2759"/>
<evidence type="ECO:0000259" key="7">
    <source>
        <dbReference type="Pfam" id="PF20684"/>
    </source>
</evidence>
<evidence type="ECO:0000313" key="8">
    <source>
        <dbReference type="EMBL" id="KAJ5217016.1"/>
    </source>
</evidence>
<proteinExistence type="inferred from homology"/>
<keyword evidence="9" id="KW-1185">Reference proteome</keyword>
<feature type="transmembrane region" description="Helical" evidence="6">
    <location>
        <begin position="208"/>
        <end position="228"/>
    </location>
</feature>
<evidence type="ECO:0000256" key="6">
    <source>
        <dbReference type="SAM" id="Phobius"/>
    </source>
</evidence>
<feature type="transmembrane region" description="Helical" evidence="6">
    <location>
        <begin position="106"/>
        <end position="128"/>
    </location>
</feature>
<dbReference type="GO" id="GO:0016020">
    <property type="term" value="C:membrane"/>
    <property type="evidence" value="ECO:0007669"/>
    <property type="project" value="UniProtKB-SubCell"/>
</dbReference>
<sequence length="432" mass="48050">MSDRSKYKPAPGSADFESQVARWGNDVRVAQYVGIIICTVAPTVAVGLRLYARHLYRTKFGLDDIFIIIALLIVIAETVSSCLSLRAGAGLHQVRVMYEDRDPPHALVYLYTNYWIVSVLWAPGVMFIKMSILVLYRRLFLVQQRWFKIALWVNMAYAVGLGISGTFVFIFQCWPVQYYWTRTVSYYGLTPPQGSCIPLLAHLATPQFLNTASDIAILILPLPIIWNLQIEKARKVAVSGVFLLGCFTVGCGIARIAVIFEVTNSDDVTVNNLETVTFTVVEAGVGIVCACLPPIAPLYASMMQRWGLMTSDPEYSKESAYHAATVWSRPAQHTCRASRIRSITGSLADDKDGVEFQNLVPVRKDTKHPALQSIGESKSDVQVHEGFEARVVEPGQIHMRSSALPAYGEAARHAHAPSLDDIVPEYLEIDHR</sequence>
<comment type="subcellular location">
    <subcellularLocation>
        <location evidence="1">Membrane</location>
        <topology evidence="1">Multi-pass membrane protein</topology>
    </subcellularLocation>
</comment>